<dbReference type="PANTHER" id="PTHR24300">
    <property type="entry name" value="CYTOCHROME P450 508A4-RELATED"/>
    <property type="match status" value="1"/>
</dbReference>
<comment type="cofactor">
    <cofactor evidence="1 13">
        <name>heme</name>
        <dbReference type="ChEBI" id="CHEBI:30413"/>
    </cofactor>
</comment>
<gene>
    <name evidence="16" type="primary">Cyp2j2_0</name>
    <name evidence="16" type="ORF">CISJUN_R03377</name>
</gene>
<dbReference type="AlphaFoldDB" id="A0A7L1QNF0"/>
<keyword evidence="11 14" id="KW-0503">Monooxygenase</keyword>
<dbReference type="PRINTS" id="PR00385">
    <property type="entry name" value="P450"/>
</dbReference>
<dbReference type="InterPro" id="IPR050182">
    <property type="entry name" value="Cytochrome_P450_fam2"/>
</dbReference>
<keyword evidence="7" id="KW-0256">Endoplasmic reticulum</keyword>
<proteinExistence type="inferred from homology"/>
<dbReference type="PRINTS" id="PR00463">
    <property type="entry name" value="EP450I"/>
</dbReference>
<dbReference type="Pfam" id="PF00067">
    <property type="entry name" value="p450"/>
    <property type="match status" value="1"/>
</dbReference>
<dbReference type="Gene3D" id="1.10.630.10">
    <property type="entry name" value="Cytochrome P450"/>
    <property type="match status" value="1"/>
</dbReference>
<feature type="non-terminal residue" evidence="16">
    <location>
        <position position="492"/>
    </location>
</feature>
<protein>
    <submittedName>
        <fullName evidence="16">CP2J2 protein</fullName>
    </submittedName>
</protein>
<dbReference type="Proteomes" id="UP000546986">
    <property type="component" value="Unassembled WGS sequence"/>
</dbReference>
<keyword evidence="10 13" id="KW-0408">Iron</keyword>
<keyword evidence="9 14" id="KW-0560">Oxidoreductase</keyword>
<feature type="non-terminal residue" evidence="16">
    <location>
        <position position="1"/>
    </location>
</feature>
<reference evidence="16 17" key="1">
    <citation type="submission" date="2019-09" db="EMBL/GenBank/DDBJ databases">
        <title>Bird 10,000 Genomes (B10K) Project - Family phase.</title>
        <authorList>
            <person name="Zhang G."/>
        </authorList>
    </citation>
    <scope>NUCLEOTIDE SEQUENCE [LARGE SCALE GENOMIC DNA]</scope>
    <source>
        <strain evidence="16">B10K-DU-002-30</strain>
        <tissue evidence="16">Muscle</tissue>
    </source>
</reference>
<evidence type="ECO:0000256" key="2">
    <source>
        <dbReference type="ARBA" id="ARBA00004524"/>
    </source>
</evidence>
<dbReference type="GO" id="GO:0005506">
    <property type="term" value="F:iron ion binding"/>
    <property type="evidence" value="ECO:0007669"/>
    <property type="project" value="InterPro"/>
</dbReference>
<dbReference type="PROSITE" id="PS00086">
    <property type="entry name" value="CYTOCHROME_P450"/>
    <property type="match status" value="1"/>
</dbReference>
<evidence type="ECO:0000256" key="13">
    <source>
        <dbReference type="PIRSR" id="PIRSR602401-1"/>
    </source>
</evidence>
<keyword evidence="15" id="KW-0812">Transmembrane</keyword>
<evidence type="ECO:0000256" key="11">
    <source>
        <dbReference type="ARBA" id="ARBA00023033"/>
    </source>
</evidence>
<dbReference type="InterPro" id="IPR008071">
    <property type="entry name" value="Cyt_P450_E_grp-I_CYP2J-like"/>
</dbReference>
<dbReference type="SUPFAM" id="SSF48264">
    <property type="entry name" value="Cytochrome P450"/>
    <property type="match status" value="1"/>
</dbReference>
<sequence length="492" mass="56633">MLHFLWDSISLQTCLIFLFVFLLIMDYMKNRNPKNFPPSPFRLPFLGHLYLMDFKDPVVTVDKLSKRYGDIFGLHMGSMRVVMVNGIRLGKEVLVNQGDKFLDRPDIPIDEEIFSKMGLITSNGHLWKAQRRFTLTTLRNFGLGKRSVEERIQEECQCLAEVFRDEQGNPFNPQLKITNAVSNVICSLIFGNRFEYHDEDFQRLLKLMNDTAVLHGSVTSQLYNNFPSLMKYLPGPHQTIFKNGKIVKKFIQEQINKHREDWNPSESRDYIDSYLLEISKGHDSDTFRDEHLLACTLDLMFAGTETTSSTIRWALLFMATNPEIQARVQAEIDAVIGQARLPCLEDRSSLHYTNAVIHEVQRRGNVIPFNAPRMATEDAYVDGYCIPKGTLVMANLTSLMCDKNEWKTPHTFNPEHFLKDGKFWKNEYFLPFSMGKRSCLGELLARSELFLFFTSLLQKFTFQAPPDTALSLRAVVGIALAPEPYRICAVPR</sequence>
<dbReference type="InterPro" id="IPR036396">
    <property type="entry name" value="Cyt_P450_sf"/>
</dbReference>
<dbReference type="InterPro" id="IPR001128">
    <property type="entry name" value="Cyt_P450"/>
</dbReference>
<keyword evidence="17" id="KW-1185">Reference proteome</keyword>
<evidence type="ECO:0000256" key="1">
    <source>
        <dbReference type="ARBA" id="ARBA00001971"/>
    </source>
</evidence>
<dbReference type="GO" id="GO:0020037">
    <property type="term" value="F:heme binding"/>
    <property type="evidence" value="ECO:0007669"/>
    <property type="project" value="InterPro"/>
</dbReference>
<feature type="binding site" description="axial binding residue" evidence="13">
    <location>
        <position position="439"/>
    </location>
    <ligand>
        <name>heme</name>
        <dbReference type="ChEBI" id="CHEBI:30413"/>
    </ligand>
    <ligandPart>
        <name>Fe</name>
        <dbReference type="ChEBI" id="CHEBI:18248"/>
    </ligandPart>
</feature>
<evidence type="ECO:0000256" key="7">
    <source>
        <dbReference type="ARBA" id="ARBA00022824"/>
    </source>
</evidence>
<comment type="caution">
    <text evidence="16">The sequence shown here is derived from an EMBL/GenBank/DDBJ whole genome shotgun (WGS) entry which is preliminary data.</text>
</comment>
<evidence type="ECO:0000256" key="8">
    <source>
        <dbReference type="ARBA" id="ARBA00022848"/>
    </source>
</evidence>
<evidence type="ECO:0000313" key="17">
    <source>
        <dbReference type="Proteomes" id="UP000546986"/>
    </source>
</evidence>
<dbReference type="FunFam" id="1.10.630.10:FF:000004">
    <property type="entry name" value="cytochrome P450 2D15 isoform X1"/>
    <property type="match status" value="1"/>
</dbReference>
<dbReference type="GO" id="GO:0005789">
    <property type="term" value="C:endoplasmic reticulum membrane"/>
    <property type="evidence" value="ECO:0007669"/>
    <property type="project" value="UniProtKB-SubCell"/>
</dbReference>
<evidence type="ECO:0000256" key="9">
    <source>
        <dbReference type="ARBA" id="ARBA00023002"/>
    </source>
</evidence>
<keyword evidence="8" id="KW-0492">Microsome</keyword>
<evidence type="ECO:0000256" key="15">
    <source>
        <dbReference type="SAM" id="Phobius"/>
    </source>
</evidence>
<dbReference type="GO" id="GO:0016712">
    <property type="term" value="F:oxidoreductase activity, acting on paired donors, with incorporation or reduction of molecular oxygen, reduced flavin or flavoprotein as one donor, and incorporation of one atom of oxygen"/>
    <property type="evidence" value="ECO:0007669"/>
    <property type="project" value="InterPro"/>
</dbReference>
<dbReference type="PRINTS" id="PR01688">
    <property type="entry name" value="EP450ICYP2J"/>
</dbReference>
<dbReference type="GO" id="GO:0006082">
    <property type="term" value="P:organic acid metabolic process"/>
    <property type="evidence" value="ECO:0007669"/>
    <property type="project" value="TreeGrafter"/>
</dbReference>
<comment type="subcellular location">
    <subcellularLocation>
        <location evidence="3">Endoplasmic reticulum membrane</location>
    </subcellularLocation>
    <subcellularLocation>
        <location evidence="2">Microsome membrane</location>
    </subcellularLocation>
</comment>
<evidence type="ECO:0000256" key="4">
    <source>
        <dbReference type="ARBA" id="ARBA00010617"/>
    </source>
</evidence>
<name>A0A7L1QNF0_9PASS</name>
<keyword evidence="15" id="KW-1133">Transmembrane helix</keyword>
<dbReference type="PANTHER" id="PTHR24300:SF177">
    <property type="entry name" value="CYTOCHROME P450 2J2"/>
    <property type="match status" value="1"/>
</dbReference>
<accession>A0A7L1QNF0</accession>
<dbReference type="EMBL" id="VXBR01005239">
    <property type="protein sequence ID" value="NXO25127.1"/>
    <property type="molecule type" value="Genomic_DNA"/>
</dbReference>
<dbReference type="InterPro" id="IPR017972">
    <property type="entry name" value="Cyt_P450_CS"/>
</dbReference>
<keyword evidence="6 13" id="KW-0479">Metal-binding</keyword>
<evidence type="ECO:0000256" key="3">
    <source>
        <dbReference type="ARBA" id="ARBA00004586"/>
    </source>
</evidence>
<keyword evidence="12 15" id="KW-0472">Membrane</keyword>
<evidence type="ECO:0000256" key="14">
    <source>
        <dbReference type="RuleBase" id="RU000461"/>
    </source>
</evidence>
<evidence type="ECO:0000256" key="5">
    <source>
        <dbReference type="ARBA" id="ARBA00022617"/>
    </source>
</evidence>
<comment type="similarity">
    <text evidence="4 14">Belongs to the cytochrome P450 family.</text>
</comment>
<evidence type="ECO:0000256" key="10">
    <source>
        <dbReference type="ARBA" id="ARBA00023004"/>
    </source>
</evidence>
<feature type="transmembrane region" description="Helical" evidence="15">
    <location>
        <begin position="6"/>
        <end position="25"/>
    </location>
</feature>
<dbReference type="InterPro" id="IPR002401">
    <property type="entry name" value="Cyt_P450_E_grp-I"/>
</dbReference>
<evidence type="ECO:0000256" key="6">
    <source>
        <dbReference type="ARBA" id="ARBA00022723"/>
    </source>
</evidence>
<dbReference type="GO" id="GO:0006805">
    <property type="term" value="P:xenobiotic metabolic process"/>
    <property type="evidence" value="ECO:0007669"/>
    <property type="project" value="TreeGrafter"/>
</dbReference>
<evidence type="ECO:0000313" key="16">
    <source>
        <dbReference type="EMBL" id="NXO25127.1"/>
    </source>
</evidence>
<keyword evidence="5 13" id="KW-0349">Heme</keyword>
<organism evidence="16 17">
    <name type="scientific">Cisticola juncidis</name>
    <dbReference type="NCBI Taxonomy" id="52622"/>
    <lineage>
        <taxon>Eukaryota</taxon>
        <taxon>Metazoa</taxon>
        <taxon>Chordata</taxon>
        <taxon>Craniata</taxon>
        <taxon>Vertebrata</taxon>
        <taxon>Euteleostomi</taxon>
        <taxon>Archelosauria</taxon>
        <taxon>Archosauria</taxon>
        <taxon>Dinosauria</taxon>
        <taxon>Saurischia</taxon>
        <taxon>Theropoda</taxon>
        <taxon>Coelurosauria</taxon>
        <taxon>Aves</taxon>
        <taxon>Neognathae</taxon>
        <taxon>Neoaves</taxon>
        <taxon>Telluraves</taxon>
        <taxon>Australaves</taxon>
        <taxon>Passeriformes</taxon>
        <taxon>Sylvioidea</taxon>
        <taxon>Cisticolidae</taxon>
        <taxon>Cisticola</taxon>
    </lineage>
</organism>
<evidence type="ECO:0000256" key="12">
    <source>
        <dbReference type="ARBA" id="ARBA00023136"/>
    </source>
</evidence>